<evidence type="ECO:0000256" key="4">
    <source>
        <dbReference type="ARBA" id="ARBA00023471"/>
    </source>
</evidence>
<comment type="similarity">
    <text evidence="3">Belongs to the Ahb/Nir family.</text>
</comment>
<feature type="domain" description="Siroheme decarboxylase NirL-like HTH" evidence="7">
    <location>
        <begin position="41"/>
        <end position="83"/>
    </location>
</feature>
<evidence type="ECO:0000256" key="1">
    <source>
        <dbReference type="ARBA" id="ARBA00023239"/>
    </source>
</evidence>
<dbReference type="Gene3D" id="3.30.70.3460">
    <property type="match status" value="2"/>
</dbReference>
<keyword evidence="1" id="KW-0456">Lyase</keyword>
<dbReference type="Pfam" id="PF17805">
    <property type="entry name" value="AsnC_trans_reg2"/>
    <property type="match status" value="2"/>
</dbReference>
<dbReference type="EMBL" id="JADJEV010000004">
    <property type="protein sequence ID" value="MBK6974300.1"/>
    <property type="molecule type" value="Genomic_DNA"/>
</dbReference>
<evidence type="ECO:0000256" key="5">
    <source>
        <dbReference type="ARBA" id="ARBA00048470"/>
    </source>
</evidence>
<feature type="domain" description="Siroheme decarboxylase NirL-like HTH" evidence="7">
    <location>
        <begin position="204"/>
        <end position="249"/>
    </location>
</feature>
<comment type="pathway">
    <text evidence="2">Porphyrin-containing compound metabolism.</text>
</comment>
<evidence type="ECO:0000313" key="8">
    <source>
        <dbReference type="EMBL" id="MBK6974300.1"/>
    </source>
</evidence>
<accession>A0A9D7E7K1</accession>
<gene>
    <name evidence="8" type="ORF">IPH26_15585</name>
</gene>
<sequence>MNDRAPVSLLLPSLEAGRLYGLVSAVQDALLGGVDHLHYSLLNDFQRGFPLEARPYASIGECLGEAESEVINELAYLRACGKISRVGAVFAPCTVGASTLAALQAPPARLESIAAMVSVRSDVNHNYRRENDWNLWFVVTAATSERVDTALREIESASGCRVIPLPLQEEYHIDLGFDLGGGKRVTHAPRCIGAMAPLDLTTAERRLMTVLEEGLELVPRPYARIGMRCGMAEDDVLDTLARWLRDGILKRFGVVVHHHELGFRANAMCVWNVPDDRVRELGLALAAEHGVTLCYRRARAGDDWPFNLYCMIHGRRRNEVEAAVASINRHLRLGGYRHRVLFSLQRYKQTGARYAALPGG</sequence>
<dbReference type="PANTHER" id="PTHR43413:SF1">
    <property type="entry name" value="SIROHEME DECARBOXYLASE NIRL SUBUNIT"/>
    <property type="match status" value="1"/>
</dbReference>
<protein>
    <recommendedName>
        <fullName evidence="4">siroheme decarboxylase</fullName>
        <ecNumber evidence="4">4.1.1.111</ecNumber>
    </recommendedName>
</protein>
<reference evidence="8" key="1">
    <citation type="submission" date="2020-10" db="EMBL/GenBank/DDBJ databases">
        <title>Connecting structure to function with the recovery of over 1000 high-quality activated sludge metagenome-assembled genomes encoding full-length rRNA genes using long-read sequencing.</title>
        <authorList>
            <person name="Singleton C.M."/>
            <person name="Petriglieri F."/>
            <person name="Kristensen J.M."/>
            <person name="Kirkegaard R.H."/>
            <person name="Michaelsen T.Y."/>
            <person name="Andersen M.H."/>
            <person name="Karst S.M."/>
            <person name="Dueholm M.S."/>
            <person name="Nielsen P.H."/>
            <person name="Albertsen M."/>
        </authorList>
    </citation>
    <scope>NUCLEOTIDE SEQUENCE</scope>
    <source>
        <strain evidence="8">Bjer_18-Q3-R1-45_BAT3C.347</strain>
    </source>
</reference>
<evidence type="ECO:0000256" key="3">
    <source>
        <dbReference type="ARBA" id="ARBA00023457"/>
    </source>
</evidence>
<dbReference type="EC" id="4.1.1.111" evidence="4"/>
<comment type="caution">
    <text evidence="8">The sequence shown here is derived from an EMBL/GenBank/DDBJ whole genome shotgun (WGS) entry which is preliminary data.</text>
</comment>
<evidence type="ECO:0000313" key="9">
    <source>
        <dbReference type="Proteomes" id="UP000807785"/>
    </source>
</evidence>
<organism evidence="8 9">
    <name type="scientific">Candidatus Methylophosphatis roskildensis</name>
    <dbReference type="NCBI Taxonomy" id="2899263"/>
    <lineage>
        <taxon>Bacteria</taxon>
        <taxon>Pseudomonadati</taxon>
        <taxon>Pseudomonadota</taxon>
        <taxon>Betaproteobacteria</taxon>
        <taxon>Nitrosomonadales</taxon>
        <taxon>Sterolibacteriaceae</taxon>
        <taxon>Candidatus Methylophosphatis</taxon>
    </lineage>
</organism>
<dbReference type="GO" id="GO:0016829">
    <property type="term" value="F:lyase activity"/>
    <property type="evidence" value="ECO:0007669"/>
    <property type="project" value="UniProtKB-KW"/>
</dbReference>
<feature type="domain" description="Siroheme decarboxylase AsnC-like ligand binding" evidence="6">
    <location>
        <begin position="97"/>
        <end position="171"/>
    </location>
</feature>
<evidence type="ECO:0000256" key="2">
    <source>
        <dbReference type="ARBA" id="ARBA00023444"/>
    </source>
</evidence>
<dbReference type="InterPro" id="IPR050684">
    <property type="entry name" value="HTH-Siroheme_Decarb"/>
</dbReference>
<name>A0A9D7E7K1_9PROT</name>
<feature type="domain" description="Siroheme decarboxylase AsnC-like ligand binding" evidence="6">
    <location>
        <begin position="261"/>
        <end position="348"/>
    </location>
</feature>
<evidence type="ECO:0000259" key="6">
    <source>
        <dbReference type="Pfam" id="PF17805"/>
    </source>
</evidence>
<dbReference type="InterPro" id="IPR053953">
    <property type="entry name" value="NirdL-like_HTH"/>
</dbReference>
<evidence type="ECO:0000259" key="7">
    <source>
        <dbReference type="Pfam" id="PF22451"/>
    </source>
</evidence>
<dbReference type="PANTHER" id="PTHR43413">
    <property type="entry name" value="TRANSCRIPTIONAL REGULATOR, ASNC FAMILY"/>
    <property type="match status" value="1"/>
</dbReference>
<dbReference type="AlphaFoldDB" id="A0A9D7E7K1"/>
<dbReference type="InterPro" id="IPR040523">
    <property type="entry name" value="AsnC_trans_reg2"/>
</dbReference>
<proteinExistence type="inferred from homology"/>
<dbReference type="Proteomes" id="UP000807785">
    <property type="component" value="Unassembled WGS sequence"/>
</dbReference>
<dbReference type="Pfam" id="PF22451">
    <property type="entry name" value="NirdL-like_HTH"/>
    <property type="match status" value="2"/>
</dbReference>
<comment type="catalytic activity">
    <reaction evidence="5">
        <text>siroheme + 2 H(+) = 12,18-didecarboxysiroheme + 2 CO2</text>
        <dbReference type="Rhea" id="RHEA:19093"/>
        <dbReference type="ChEBI" id="CHEBI:15378"/>
        <dbReference type="ChEBI" id="CHEBI:16526"/>
        <dbReference type="ChEBI" id="CHEBI:60052"/>
        <dbReference type="ChEBI" id="CHEBI:140497"/>
        <dbReference type="EC" id="4.1.1.111"/>
    </reaction>
</comment>